<dbReference type="Proteomes" id="UP000035036">
    <property type="component" value="Chromosome"/>
</dbReference>
<dbReference type="SUPFAM" id="SSF50104">
    <property type="entry name" value="Translation proteins SH3-like domain"/>
    <property type="match status" value="1"/>
</dbReference>
<evidence type="ECO:0000256" key="3">
    <source>
        <dbReference type="ARBA" id="ARBA00023274"/>
    </source>
</evidence>
<evidence type="ECO:0000256" key="4">
    <source>
        <dbReference type="ARBA" id="ARBA00035171"/>
    </source>
</evidence>
<dbReference type="PRINTS" id="PR00061">
    <property type="entry name" value="RIBOSOMALL19"/>
</dbReference>
<dbReference type="FunFam" id="2.30.30.790:FF:000001">
    <property type="entry name" value="50S ribosomal protein L19"/>
    <property type="match status" value="1"/>
</dbReference>
<dbReference type="OrthoDB" id="9803541at2"/>
<gene>
    <name evidence="5" type="primary">rplS</name>
    <name evidence="7" type="ORF">GSUB_13085</name>
</gene>
<name>A0A0B5FGM3_9BACT</name>
<dbReference type="KEGG" id="gsb:GSUB_13085"/>
<comment type="function">
    <text evidence="5 6">This protein is located at the 30S-50S ribosomal subunit interface and may play a role in the structure and function of the aminoacyl-tRNA binding site.</text>
</comment>
<organism evidence="7 8">
    <name type="scientific">Geoalkalibacter subterraneus</name>
    <dbReference type="NCBI Taxonomy" id="483547"/>
    <lineage>
        <taxon>Bacteria</taxon>
        <taxon>Pseudomonadati</taxon>
        <taxon>Thermodesulfobacteriota</taxon>
        <taxon>Desulfuromonadia</taxon>
        <taxon>Desulfuromonadales</taxon>
        <taxon>Geoalkalibacteraceae</taxon>
        <taxon>Geoalkalibacter</taxon>
    </lineage>
</organism>
<dbReference type="RefSeq" id="WP_040201181.1">
    <property type="nucleotide sequence ID" value="NZ_CP010311.1"/>
</dbReference>
<evidence type="ECO:0000313" key="7">
    <source>
        <dbReference type="EMBL" id="AJF07307.1"/>
    </source>
</evidence>
<evidence type="ECO:0000256" key="2">
    <source>
        <dbReference type="ARBA" id="ARBA00022980"/>
    </source>
</evidence>
<keyword evidence="3 5" id="KW-0687">Ribonucleoprotein</keyword>
<dbReference type="EMBL" id="CP010311">
    <property type="protein sequence ID" value="AJF07307.1"/>
    <property type="molecule type" value="Genomic_DNA"/>
</dbReference>
<dbReference type="NCBIfam" id="TIGR01024">
    <property type="entry name" value="rplS_bact"/>
    <property type="match status" value="1"/>
</dbReference>
<keyword evidence="2 5" id="KW-0689">Ribosomal protein</keyword>
<protein>
    <recommendedName>
        <fullName evidence="4 5">Large ribosomal subunit protein bL19</fullName>
    </recommendedName>
</protein>
<keyword evidence="8" id="KW-1185">Reference proteome</keyword>
<dbReference type="InterPro" id="IPR018257">
    <property type="entry name" value="Ribosomal_bL19_CS"/>
</dbReference>
<dbReference type="AlphaFoldDB" id="A0A0B5FGM3"/>
<dbReference type="GO" id="GO:0006412">
    <property type="term" value="P:translation"/>
    <property type="evidence" value="ECO:0007669"/>
    <property type="project" value="UniProtKB-UniRule"/>
</dbReference>
<dbReference type="GO" id="GO:0022625">
    <property type="term" value="C:cytosolic large ribosomal subunit"/>
    <property type="evidence" value="ECO:0007669"/>
    <property type="project" value="TreeGrafter"/>
</dbReference>
<dbReference type="STRING" id="483547.GSUB_13085"/>
<dbReference type="InterPro" id="IPR001857">
    <property type="entry name" value="Ribosomal_bL19"/>
</dbReference>
<evidence type="ECO:0000256" key="5">
    <source>
        <dbReference type="HAMAP-Rule" id="MF_00402"/>
    </source>
</evidence>
<dbReference type="Pfam" id="PF01245">
    <property type="entry name" value="Ribosomal_L19"/>
    <property type="match status" value="1"/>
</dbReference>
<accession>A0A0B5FGM3</accession>
<dbReference type="PANTHER" id="PTHR15680">
    <property type="entry name" value="RIBOSOMAL PROTEIN L19"/>
    <property type="match status" value="1"/>
</dbReference>
<comment type="similarity">
    <text evidence="1 5 6">Belongs to the bacterial ribosomal protein bL19 family.</text>
</comment>
<dbReference type="GO" id="GO:0003735">
    <property type="term" value="F:structural constituent of ribosome"/>
    <property type="evidence" value="ECO:0007669"/>
    <property type="project" value="InterPro"/>
</dbReference>
<dbReference type="InterPro" id="IPR038657">
    <property type="entry name" value="Ribosomal_bL19_sf"/>
</dbReference>
<evidence type="ECO:0000256" key="6">
    <source>
        <dbReference type="RuleBase" id="RU000559"/>
    </source>
</evidence>
<dbReference type="PANTHER" id="PTHR15680:SF9">
    <property type="entry name" value="LARGE RIBOSOMAL SUBUNIT PROTEIN BL19M"/>
    <property type="match status" value="1"/>
</dbReference>
<proteinExistence type="inferred from homology"/>
<dbReference type="Gene3D" id="2.30.30.790">
    <property type="match status" value="1"/>
</dbReference>
<reference evidence="7 8" key="1">
    <citation type="journal article" date="2015" name="Genome Announc.">
        <title>Genomes of Geoalkalibacter ferrihydriticus Z-0531T and Geoalkalibacter subterraneus Red1T, Two Haloalkaliphilic Metal-Reducing Deltaproteobacteria.</title>
        <authorList>
            <person name="Badalamenti J.P."/>
            <person name="Krajmalnik-Brown R."/>
            <person name="Torres C.I."/>
            <person name="Bond D.R."/>
        </authorList>
    </citation>
    <scope>NUCLEOTIDE SEQUENCE [LARGE SCALE GENOMIC DNA]</scope>
    <source>
        <strain evidence="7 8">Red1</strain>
    </source>
</reference>
<evidence type="ECO:0000313" key="8">
    <source>
        <dbReference type="Proteomes" id="UP000035036"/>
    </source>
</evidence>
<dbReference type="HAMAP" id="MF_00402">
    <property type="entry name" value="Ribosomal_bL19"/>
    <property type="match status" value="1"/>
</dbReference>
<dbReference type="HOGENOM" id="CLU_103507_2_1_7"/>
<dbReference type="PROSITE" id="PS01015">
    <property type="entry name" value="RIBOSOMAL_L19"/>
    <property type="match status" value="1"/>
</dbReference>
<evidence type="ECO:0000256" key="1">
    <source>
        <dbReference type="ARBA" id="ARBA00005781"/>
    </source>
</evidence>
<sequence length="115" mass="13145">MNVIDQLAMEHIRKDIPRFKGGDTLRVHVKISEGDKQRIQVYQGVCIARSNSGVGSTFTVRKISDGYGVERVFSVHSPTIEKIEVVSVGRVRRAKLYYLRKLRGKAARIREKRSF</sequence>
<dbReference type="InterPro" id="IPR008991">
    <property type="entry name" value="Translation_prot_SH3-like_sf"/>
</dbReference>
<dbReference type="PIRSF" id="PIRSF002191">
    <property type="entry name" value="Ribosomal_L19"/>
    <property type="match status" value="1"/>
</dbReference>